<dbReference type="Pfam" id="PF02527">
    <property type="entry name" value="GidB"/>
    <property type="match status" value="1"/>
</dbReference>
<dbReference type="STRING" id="938405.SAMN02927895_02766"/>
<evidence type="ECO:0000256" key="3">
    <source>
        <dbReference type="ARBA" id="ARBA00022603"/>
    </source>
</evidence>
<dbReference type="InterPro" id="IPR003682">
    <property type="entry name" value="rRNA_ssu_MeTfrase_G"/>
</dbReference>
<comment type="catalytic activity">
    <reaction evidence="6">
        <text>guanosine(527) in 16S rRNA + S-adenosyl-L-methionine = N(7)-methylguanosine(527) in 16S rRNA + S-adenosyl-L-homocysteine</text>
        <dbReference type="Rhea" id="RHEA:42732"/>
        <dbReference type="Rhea" id="RHEA-COMP:10209"/>
        <dbReference type="Rhea" id="RHEA-COMP:10210"/>
        <dbReference type="ChEBI" id="CHEBI:57856"/>
        <dbReference type="ChEBI" id="CHEBI:59789"/>
        <dbReference type="ChEBI" id="CHEBI:74269"/>
        <dbReference type="ChEBI" id="CHEBI:74480"/>
        <dbReference type="EC" id="2.1.1.170"/>
    </reaction>
</comment>
<keyword evidence="8" id="KW-1185">Reference proteome</keyword>
<dbReference type="SUPFAM" id="SSF53335">
    <property type="entry name" value="S-adenosyl-L-methionine-dependent methyltransferases"/>
    <property type="match status" value="1"/>
</dbReference>
<feature type="binding site" evidence="6">
    <location>
        <position position="134"/>
    </location>
    <ligand>
        <name>S-adenosyl-L-methionine</name>
        <dbReference type="ChEBI" id="CHEBI:59789"/>
    </ligand>
</feature>
<sequence>MKQAPSLDGVPRETEERLRDYLALLIRWNARINLVAQAAPDTLWVRHVVDSAQLAPFVPPGPGPLIDLGSGAGFPGLVLAALTGRETHLVESDRRKCAFLQEAARLLGLSQVIIHPTRIEAAATLPLAAVVSARALAPLSQLLRYTHRLLLPGGVALFPKGRNVTEELTAAAAGWTMRIERFASRTDPDSTILRLSEISPVSAQA</sequence>
<dbReference type="AlphaFoldDB" id="A0A1G6QGV5"/>
<accession>A0A1G6QGV5</accession>
<feature type="binding site" evidence="6">
    <location>
        <position position="69"/>
    </location>
    <ligand>
        <name>S-adenosyl-L-methionine</name>
        <dbReference type="ChEBI" id="CHEBI:59789"/>
    </ligand>
</feature>
<feature type="binding site" evidence="6">
    <location>
        <begin position="119"/>
        <end position="120"/>
    </location>
    <ligand>
        <name>S-adenosyl-L-methionine</name>
        <dbReference type="ChEBI" id="CHEBI:59789"/>
    </ligand>
</feature>
<evidence type="ECO:0000256" key="2">
    <source>
        <dbReference type="ARBA" id="ARBA00022552"/>
    </source>
</evidence>
<keyword evidence="1 6" id="KW-0963">Cytoplasm</keyword>
<dbReference type="EMBL" id="FMZX01000003">
    <property type="protein sequence ID" value="SDC91553.1"/>
    <property type="molecule type" value="Genomic_DNA"/>
</dbReference>
<dbReference type="GO" id="GO:0070043">
    <property type="term" value="F:rRNA (guanine-N7-)-methyltransferase activity"/>
    <property type="evidence" value="ECO:0007669"/>
    <property type="project" value="UniProtKB-UniRule"/>
</dbReference>
<dbReference type="GO" id="GO:0005829">
    <property type="term" value="C:cytosol"/>
    <property type="evidence" value="ECO:0007669"/>
    <property type="project" value="TreeGrafter"/>
</dbReference>
<dbReference type="HAMAP" id="MF_00074">
    <property type="entry name" value="16SrRNA_methyltr_G"/>
    <property type="match status" value="1"/>
</dbReference>
<dbReference type="EC" id="2.1.1.170" evidence="6"/>
<keyword evidence="4 6" id="KW-0808">Transferase</keyword>
<evidence type="ECO:0000256" key="6">
    <source>
        <dbReference type="HAMAP-Rule" id="MF_00074"/>
    </source>
</evidence>
<keyword evidence="2 6" id="KW-0698">rRNA processing</keyword>
<dbReference type="PIRSF" id="PIRSF003078">
    <property type="entry name" value="GidB"/>
    <property type="match status" value="1"/>
</dbReference>
<reference evidence="7 8" key="1">
    <citation type="submission" date="2016-10" db="EMBL/GenBank/DDBJ databases">
        <authorList>
            <person name="de Groot N.N."/>
        </authorList>
    </citation>
    <scope>NUCLEOTIDE SEQUENCE [LARGE SCALE GENOMIC DNA]</scope>
    <source>
        <strain evidence="7 8">CPCC 100156</strain>
    </source>
</reference>
<name>A0A1G6QGV5_9PROT</name>
<evidence type="ECO:0000313" key="8">
    <source>
        <dbReference type="Proteomes" id="UP000198925"/>
    </source>
</evidence>
<dbReference type="Gene3D" id="3.40.50.150">
    <property type="entry name" value="Vaccinia Virus protein VP39"/>
    <property type="match status" value="1"/>
</dbReference>
<gene>
    <name evidence="6" type="primary">rsmG</name>
    <name evidence="7" type="ORF">SAMN04487779_100338</name>
</gene>
<keyword evidence="5 6" id="KW-0949">S-adenosyl-L-methionine</keyword>
<organism evidence="7 8">
    <name type="scientific">Belnapia rosea</name>
    <dbReference type="NCBI Taxonomy" id="938405"/>
    <lineage>
        <taxon>Bacteria</taxon>
        <taxon>Pseudomonadati</taxon>
        <taxon>Pseudomonadota</taxon>
        <taxon>Alphaproteobacteria</taxon>
        <taxon>Acetobacterales</taxon>
        <taxon>Roseomonadaceae</taxon>
        <taxon>Belnapia</taxon>
    </lineage>
</organism>
<proteinExistence type="inferred from homology"/>
<dbReference type="PANTHER" id="PTHR31760:SF0">
    <property type="entry name" value="S-ADENOSYL-L-METHIONINE-DEPENDENT METHYLTRANSFERASES SUPERFAMILY PROTEIN"/>
    <property type="match status" value="1"/>
</dbReference>
<evidence type="ECO:0000256" key="4">
    <source>
        <dbReference type="ARBA" id="ARBA00022679"/>
    </source>
</evidence>
<comment type="caution">
    <text evidence="6">Lacks conserved residue(s) required for the propagation of feature annotation.</text>
</comment>
<evidence type="ECO:0000256" key="5">
    <source>
        <dbReference type="ARBA" id="ARBA00022691"/>
    </source>
</evidence>
<dbReference type="CDD" id="cd02440">
    <property type="entry name" value="AdoMet_MTases"/>
    <property type="match status" value="1"/>
</dbReference>
<dbReference type="PANTHER" id="PTHR31760">
    <property type="entry name" value="S-ADENOSYL-L-METHIONINE-DEPENDENT METHYLTRANSFERASES SUPERFAMILY PROTEIN"/>
    <property type="match status" value="1"/>
</dbReference>
<protein>
    <recommendedName>
        <fullName evidence="6">Ribosomal RNA small subunit methyltransferase G</fullName>
        <ecNumber evidence="6">2.1.1.170</ecNumber>
    </recommendedName>
    <alternativeName>
        <fullName evidence="6">16S rRNA 7-methylguanosine methyltransferase</fullName>
        <shortName evidence="6">16S rRNA m7G methyltransferase</shortName>
    </alternativeName>
</protein>
<evidence type="ECO:0000313" key="7">
    <source>
        <dbReference type="EMBL" id="SDC91553.1"/>
    </source>
</evidence>
<keyword evidence="3 6" id="KW-0489">Methyltransferase</keyword>
<evidence type="ECO:0000256" key="1">
    <source>
        <dbReference type="ARBA" id="ARBA00022490"/>
    </source>
</evidence>
<dbReference type="Proteomes" id="UP000198925">
    <property type="component" value="Unassembled WGS sequence"/>
</dbReference>
<dbReference type="NCBIfam" id="TIGR00138">
    <property type="entry name" value="rsmG_gidB"/>
    <property type="match status" value="1"/>
</dbReference>
<comment type="function">
    <text evidence="6">Specifically methylates the N7 position of guanine in position 527 of 16S rRNA.</text>
</comment>
<comment type="subcellular location">
    <subcellularLocation>
        <location evidence="6">Cytoplasm</location>
    </subcellularLocation>
</comment>
<dbReference type="InterPro" id="IPR029063">
    <property type="entry name" value="SAM-dependent_MTases_sf"/>
</dbReference>
<dbReference type="RefSeq" id="WP_245704703.1">
    <property type="nucleotide sequence ID" value="NZ_FMZX01000003.1"/>
</dbReference>
<comment type="similarity">
    <text evidence="6">Belongs to the methyltransferase superfamily. RNA methyltransferase RsmG family.</text>
</comment>
<feature type="binding site" evidence="6">
    <location>
        <position position="74"/>
    </location>
    <ligand>
        <name>S-adenosyl-L-methionine</name>
        <dbReference type="ChEBI" id="CHEBI:59789"/>
    </ligand>
</feature>